<protein>
    <submittedName>
        <fullName evidence="2">Uncharacterized protein</fullName>
    </submittedName>
</protein>
<organism evidence="2 3">
    <name type="scientific">Penicillium hordei</name>
    <dbReference type="NCBI Taxonomy" id="40994"/>
    <lineage>
        <taxon>Eukaryota</taxon>
        <taxon>Fungi</taxon>
        <taxon>Dikarya</taxon>
        <taxon>Ascomycota</taxon>
        <taxon>Pezizomycotina</taxon>
        <taxon>Eurotiomycetes</taxon>
        <taxon>Eurotiomycetidae</taxon>
        <taxon>Eurotiales</taxon>
        <taxon>Aspergillaceae</taxon>
        <taxon>Penicillium</taxon>
    </lineage>
</organism>
<sequence length="128" mass="13819">MRRTGIDGHPTEGQDGTPTAPKRNQQEAGIGREKYPTQPRGAQRNITPTTGGAFSERTQRLVDDFLRRTGRTVRGNTSRPNQEVSTPNEAEAEEPTSDHQLAPVETGSGTTEPSEPAIEVTGALLPED</sequence>
<evidence type="ECO:0000256" key="1">
    <source>
        <dbReference type="SAM" id="MobiDB-lite"/>
    </source>
</evidence>
<feature type="compositionally biased region" description="Polar residues" evidence="1">
    <location>
        <begin position="14"/>
        <end position="27"/>
    </location>
</feature>
<reference evidence="2" key="2">
    <citation type="submission" date="2023-01" db="EMBL/GenBank/DDBJ databases">
        <authorList>
            <person name="Petersen C."/>
        </authorList>
    </citation>
    <scope>NUCLEOTIDE SEQUENCE</scope>
    <source>
        <strain evidence="2">IBT 12815</strain>
    </source>
</reference>
<gene>
    <name evidence="2" type="ORF">N7537_003802</name>
</gene>
<accession>A0AAD6H5P1</accession>
<dbReference type="GeneID" id="81585102"/>
<name>A0AAD6H5P1_9EURO</name>
<feature type="compositionally biased region" description="Polar residues" evidence="1">
    <location>
        <begin position="74"/>
        <end position="88"/>
    </location>
</feature>
<evidence type="ECO:0000313" key="2">
    <source>
        <dbReference type="EMBL" id="KAJ5607183.1"/>
    </source>
</evidence>
<dbReference type="EMBL" id="JAQJAE010000002">
    <property type="protein sequence ID" value="KAJ5607183.1"/>
    <property type="molecule type" value="Genomic_DNA"/>
</dbReference>
<proteinExistence type="predicted"/>
<feature type="compositionally biased region" description="Basic and acidic residues" evidence="1">
    <location>
        <begin position="1"/>
        <end position="12"/>
    </location>
</feature>
<dbReference type="RefSeq" id="XP_056754608.1">
    <property type="nucleotide sequence ID" value="XM_056894860.1"/>
</dbReference>
<feature type="region of interest" description="Disordered" evidence="1">
    <location>
        <begin position="1"/>
        <end position="128"/>
    </location>
</feature>
<evidence type="ECO:0000313" key="3">
    <source>
        <dbReference type="Proteomes" id="UP001213799"/>
    </source>
</evidence>
<feature type="compositionally biased region" description="Basic and acidic residues" evidence="1">
    <location>
        <begin position="57"/>
        <end position="67"/>
    </location>
</feature>
<comment type="caution">
    <text evidence="2">The sequence shown here is derived from an EMBL/GenBank/DDBJ whole genome shotgun (WGS) entry which is preliminary data.</text>
</comment>
<reference evidence="2" key="1">
    <citation type="journal article" date="2023" name="IMA Fungus">
        <title>Comparative genomic study of the Penicillium genus elucidates a diverse pangenome and 15 lateral gene transfer events.</title>
        <authorList>
            <person name="Petersen C."/>
            <person name="Sorensen T."/>
            <person name="Nielsen M.R."/>
            <person name="Sondergaard T.E."/>
            <person name="Sorensen J.L."/>
            <person name="Fitzpatrick D.A."/>
            <person name="Frisvad J.C."/>
            <person name="Nielsen K.L."/>
        </authorList>
    </citation>
    <scope>NUCLEOTIDE SEQUENCE</scope>
    <source>
        <strain evidence="2">IBT 12815</strain>
    </source>
</reference>
<dbReference type="AlphaFoldDB" id="A0AAD6H5P1"/>
<dbReference type="Proteomes" id="UP001213799">
    <property type="component" value="Unassembled WGS sequence"/>
</dbReference>
<keyword evidence="3" id="KW-1185">Reference proteome</keyword>